<proteinExistence type="predicted"/>
<dbReference type="InterPro" id="IPR029787">
    <property type="entry name" value="Nucleotide_cyclase"/>
</dbReference>
<evidence type="ECO:0000313" key="6">
    <source>
        <dbReference type="EMBL" id="QIZ77037.1"/>
    </source>
</evidence>
<evidence type="ECO:0000259" key="5">
    <source>
        <dbReference type="PROSITE" id="PS50887"/>
    </source>
</evidence>
<evidence type="ECO:0000313" key="7">
    <source>
        <dbReference type="Proteomes" id="UP000501602"/>
    </source>
</evidence>
<dbReference type="EMBL" id="CP051180">
    <property type="protein sequence ID" value="QIZ77037.1"/>
    <property type="molecule type" value="Genomic_DNA"/>
</dbReference>
<dbReference type="InterPro" id="IPR043128">
    <property type="entry name" value="Rev_trsase/Diguanyl_cyclase"/>
</dbReference>
<dbReference type="PROSITE" id="PS50887">
    <property type="entry name" value="GGDEF"/>
    <property type="match status" value="1"/>
</dbReference>
<dbReference type="NCBIfam" id="TIGR00254">
    <property type="entry name" value="GGDEF"/>
    <property type="match status" value="1"/>
</dbReference>
<keyword evidence="7" id="KW-1185">Reference proteome</keyword>
<dbReference type="Gene3D" id="3.30.70.270">
    <property type="match status" value="1"/>
</dbReference>
<dbReference type="RefSeq" id="WP_168660298.1">
    <property type="nucleotide sequence ID" value="NZ_CP051180.1"/>
</dbReference>
<gene>
    <name evidence="6" type="ORF">HER31_09170</name>
</gene>
<feature type="domain" description="GGDEF" evidence="5">
    <location>
        <begin position="390"/>
        <end position="521"/>
    </location>
</feature>
<keyword evidence="4" id="KW-0175">Coiled coil</keyword>
<dbReference type="FunFam" id="3.30.70.270:FF:000001">
    <property type="entry name" value="Diguanylate cyclase domain protein"/>
    <property type="match status" value="1"/>
</dbReference>
<dbReference type="InterPro" id="IPR050469">
    <property type="entry name" value="Diguanylate_Cyclase"/>
</dbReference>
<sequence>MSDSDNSMSSETLIAKELEEARAAQKKLEGLASSYQIQIRSLIDFIHQLSLSCKGQDLNLDARLAKLRTNLSNDNNIQAVLPELAEICDTLRNRTLQSQRELKSGQDSMLTLSQRLAAIDNISVHIKREIIHFQQDIIKPTISVWDFVPKITQLASIYESLLLERLVKGEPIEATAQHQHMAHELAHQLSELEFRAKDRDSIAALKAELAGNVSVERLLQAYQLVLKLLMTEVVREKNSSHQFLSAINECLALVRDSVNDNWTVTLNNFSKQRETNRQITNQCSEMDQHLQAATEIEALKQHISAELQMLQARIKEREQEQQNDVIRLKKSMDSMRKEIETLSVESGNFKEKLVEQQRLIMTDTLTQLPNRAAMDERLKREYRNVRRNNSQLWVVVADVDNFKLINDNFGHPAGDKTLQVVATTLQNTLRKGEFVARYGGEEFVLLLPDIDEEQALHIVNRVRERVSSIPFKFGDRRVALTISFGCAQVNSNETIHETFERADGALYRAKRNGRNRVEIDK</sequence>
<accession>A0A6H1UD57</accession>
<dbReference type="Proteomes" id="UP000501602">
    <property type="component" value="Chromosome"/>
</dbReference>
<feature type="coiled-coil region" evidence="4">
    <location>
        <begin position="300"/>
        <end position="345"/>
    </location>
</feature>
<dbReference type="PANTHER" id="PTHR45138">
    <property type="entry name" value="REGULATORY COMPONENTS OF SENSORY TRANSDUCTION SYSTEM"/>
    <property type="match status" value="1"/>
</dbReference>
<dbReference type="SMART" id="SM00267">
    <property type="entry name" value="GGDEF"/>
    <property type="match status" value="1"/>
</dbReference>
<dbReference type="AlphaFoldDB" id="A0A6H1UD57"/>
<evidence type="ECO:0000256" key="4">
    <source>
        <dbReference type="SAM" id="Coils"/>
    </source>
</evidence>
<dbReference type="SUPFAM" id="SSF55073">
    <property type="entry name" value="Nucleotide cyclase"/>
    <property type="match status" value="1"/>
</dbReference>
<dbReference type="PANTHER" id="PTHR45138:SF9">
    <property type="entry name" value="DIGUANYLATE CYCLASE DGCM-RELATED"/>
    <property type="match status" value="1"/>
</dbReference>
<protein>
    <recommendedName>
        <fullName evidence="2">diguanylate cyclase</fullName>
        <ecNumber evidence="2">2.7.7.65</ecNumber>
    </recommendedName>
</protein>
<reference evidence="6 7" key="1">
    <citation type="submission" date="2020-04" db="EMBL/GenBank/DDBJ databases">
        <title>Ferrimonas sp. S7 isolated from sea water.</title>
        <authorList>
            <person name="Bae S.S."/>
            <person name="Baek K."/>
        </authorList>
    </citation>
    <scope>NUCLEOTIDE SEQUENCE [LARGE SCALE GENOMIC DNA]</scope>
    <source>
        <strain evidence="6 7">S7</strain>
    </source>
</reference>
<organism evidence="6 7">
    <name type="scientific">Ferrimonas lipolytica</name>
    <dbReference type="NCBI Taxonomy" id="2724191"/>
    <lineage>
        <taxon>Bacteria</taxon>
        <taxon>Pseudomonadati</taxon>
        <taxon>Pseudomonadota</taxon>
        <taxon>Gammaproteobacteria</taxon>
        <taxon>Alteromonadales</taxon>
        <taxon>Ferrimonadaceae</taxon>
        <taxon>Ferrimonas</taxon>
    </lineage>
</organism>
<dbReference type="Pfam" id="PF00990">
    <property type="entry name" value="GGDEF"/>
    <property type="match status" value="1"/>
</dbReference>
<dbReference type="EC" id="2.7.7.65" evidence="2"/>
<dbReference type="GO" id="GO:0052621">
    <property type="term" value="F:diguanylate cyclase activity"/>
    <property type="evidence" value="ECO:0007669"/>
    <property type="project" value="UniProtKB-EC"/>
</dbReference>
<name>A0A6H1UD57_9GAMM</name>
<comment type="cofactor">
    <cofactor evidence="1">
        <name>Mg(2+)</name>
        <dbReference type="ChEBI" id="CHEBI:18420"/>
    </cofactor>
</comment>
<evidence type="ECO:0000256" key="1">
    <source>
        <dbReference type="ARBA" id="ARBA00001946"/>
    </source>
</evidence>
<evidence type="ECO:0000256" key="2">
    <source>
        <dbReference type="ARBA" id="ARBA00012528"/>
    </source>
</evidence>
<dbReference type="KEGG" id="fes:HER31_09170"/>
<dbReference type="InterPro" id="IPR000160">
    <property type="entry name" value="GGDEF_dom"/>
</dbReference>
<dbReference type="Pfam" id="PF20975">
    <property type="entry name" value="DGCcoil"/>
    <property type="match status" value="1"/>
</dbReference>
<dbReference type="CDD" id="cd01949">
    <property type="entry name" value="GGDEF"/>
    <property type="match status" value="1"/>
</dbReference>
<evidence type="ECO:0000256" key="3">
    <source>
        <dbReference type="ARBA" id="ARBA00034247"/>
    </source>
</evidence>
<dbReference type="InterPro" id="IPR048516">
    <property type="entry name" value="DGCcoil"/>
</dbReference>
<comment type="catalytic activity">
    <reaction evidence="3">
        <text>2 GTP = 3',3'-c-di-GMP + 2 diphosphate</text>
        <dbReference type="Rhea" id="RHEA:24898"/>
        <dbReference type="ChEBI" id="CHEBI:33019"/>
        <dbReference type="ChEBI" id="CHEBI:37565"/>
        <dbReference type="ChEBI" id="CHEBI:58805"/>
        <dbReference type="EC" id="2.7.7.65"/>
    </reaction>
</comment>